<evidence type="ECO:0000313" key="1">
    <source>
        <dbReference type="EMBL" id="KAK0619426.1"/>
    </source>
</evidence>
<name>A0AA39WQ23_9PEZI</name>
<accession>A0AA39WQ23</accession>
<gene>
    <name evidence="1" type="ORF">B0T14DRAFT_429475</name>
</gene>
<dbReference type="PANTHER" id="PTHR37535:SF2">
    <property type="entry name" value="FINGER DOMAIN PROTEIN, PUTATIVE (AFU_ORTHOLOGUE AFUA_6G09300)-RELATED"/>
    <property type="match status" value="1"/>
</dbReference>
<feature type="non-terminal residue" evidence="1">
    <location>
        <position position="1"/>
    </location>
</feature>
<keyword evidence="2" id="KW-1185">Reference proteome</keyword>
<protein>
    <submittedName>
        <fullName evidence="1">Uncharacterized protein</fullName>
    </submittedName>
</protein>
<proteinExistence type="predicted"/>
<sequence length="115" mass="13348">KKTVTLLKILFNDLLIFSPYVFLKGILFRHWAFKVPSLTCPDTVSRLNIHLGKWELPLPLKLSMDDIYIFCRAVKTLVGYEISLIKLISPVIITRWVRRVGELTGFEVLTILYNL</sequence>
<dbReference type="PANTHER" id="PTHR37535">
    <property type="entry name" value="FLUG DOMAIN PROTEIN"/>
    <property type="match status" value="1"/>
</dbReference>
<dbReference type="Proteomes" id="UP001175000">
    <property type="component" value="Unassembled WGS sequence"/>
</dbReference>
<evidence type="ECO:0000313" key="2">
    <source>
        <dbReference type="Proteomes" id="UP001175000"/>
    </source>
</evidence>
<dbReference type="AlphaFoldDB" id="A0AA39WQ23"/>
<organism evidence="1 2">
    <name type="scientific">Immersiella caudata</name>
    <dbReference type="NCBI Taxonomy" id="314043"/>
    <lineage>
        <taxon>Eukaryota</taxon>
        <taxon>Fungi</taxon>
        <taxon>Dikarya</taxon>
        <taxon>Ascomycota</taxon>
        <taxon>Pezizomycotina</taxon>
        <taxon>Sordariomycetes</taxon>
        <taxon>Sordariomycetidae</taxon>
        <taxon>Sordariales</taxon>
        <taxon>Lasiosphaeriaceae</taxon>
        <taxon>Immersiella</taxon>
    </lineage>
</organism>
<comment type="caution">
    <text evidence="1">The sequence shown here is derived from an EMBL/GenBank/DDBJ whole genome shotgun (WGS) entry which is preliminary data.</text>
</comment>
<reference evidence="1" key="1">
    <citation type="submission" date="2023-06" db="EMBL/GenBank/DDBJ databases">
        <title>Genome-scale phylogeny and comparative genomics of the fungal order Sordariales.</title>
        <authorList>
            <consortium name="Lawrence Berkeley National Laboratory"/>
            <person name="Hensen N."/>
            <person name="Bonometti L."/>
            <person name="Westerberg I."/>
            <person name="Brannstrom I.O."/>
            <person name="Guillou S."/>
            <person name="Cros-Aarteil S."/>
            <person name="Calhoun S."/>
            <person name="Haridas S."/>
            <person name="Kuo A."/>
            <person name="Mondo S."/>
            <person name="Pangilinan J."/>
            <person name="Riley R."/>
            <person name="Labutti K."/>
            <person name="Andreopoulos B."/>
            <person name="Lipzen A."/>
            <person name="Chen C."/>
            <person name="Yanf M."/>
            <person name="Daum C."/>
            <person name="Ng V."/>
            <person name="Clum A."/>
            <person name="Steindorff A."/>
            <person name="Ohm R."/>
            <person name="Martin F."/>
            <person name="Silar P."/>
            <person name="Natvig D."/>
            <person name="Lalanne C."/>
            <person name="Gautier V."/>
            <person name="Ament-Velasquez S.L."/>
            <person name="Kruys A."/>
            <person name="Hutchinson M.I."/>
            <person name="Powell A.J."/>
            <person name="Barry K."/>
            <person name="Miller A.N."/>
            <person name="Grigoriev I.V."/>
            <person name="Debuchy R."/>
            <person name="Gladieux P."/>
            <person name="Thoren M.H."/>
            <person name="Johannesson H."/>
        </authorList>
    </citation>
    <scope>NUCLEOTIDE SEQUENCE</scope>
    <source>
        <strain evidence="1">CBS 606.72</strain>
    </source>
</reference>
<dbReference type="EMBL" id="JAULSU010000004">
    <property type="protein sequence ID" value="KAK0619426.1"/>
    <property type="molecule type" value="Genomic_DNA"/>
</dbReference>
<dbReference type="Pfam" id="PF11917">
    <property type="entry name" value="DUF3435"/>
    <property type="match status" value="1"/>
</dbReference>
<dbReference type="InterPro" id="IPR021842">
    <property type="entry name" value="DUF3435"/>
</dbReference>